<keyword evidence="5" id="KW-0573">Peptidoglycan synthesis</keyword>
<feature type="transmembrane region" description="Helical" evidence="9">
    <location>
        <begin position="524"/>
        <end position="544"/>
    </location>
</feature>
<evidence type="ECO:0000256" key="2">
    <source>
        <dbReference type="ARBA" id="ARBA00022475"/>
    </source>
</evidence>
<feature type="transmembrane region" description="Helical" evidence="9">
    <location>
        <begin position="185"/>
        <end position="204"/>
    </location>
</feature>
<dbReference type="Gene3D" id="1.10.510.10">
    <property type="entry name" value="Transferase(Phosphotransferase) domain 1"/>
    <property type="match status" value="1"/>
</dbReference>
<keyword evidence="11" id="KW-1185">Reference proteome</keyword>
<dbReference type="PANTHER" id="PTHR47019">
    <property type="entry name" value="LIPID II FLIPPASE MURJ"/>
    <property type="match status" value="1"/>
</dbReference>
<dbReference type="InterPro" id="IPR051050">
    <property type="entry name" value="Lipid_II_flippase_MurJ/MviN"/>
</dbReference>
<gene>
    <name evidence="10" type="primary">murJ</name>
    <name evidence="10" type="ORF">FEG63_19110</name>
</gene>
<evidence type="ECO:0000256" key="9">
    <source>
        <dbReference type="SAM" id="Phobius"/>
    </source>
</evidence>
<evidence type="ECO:0000256" key="7">
    <source>
        <dbReference type="ARBA" id="ARBA00023136"/>
    </source>
</evidence>
<comment type="subcellular location">
    <subcellularLocation>
        <location evidence="1">Cell membrane</location>
        <topology evidence="1">Multi-pass membrane protein</topology>
    </subcellularLocation>
</comment>
<feature type="transmembrane region" description="Helical" evidence="9">
    <location>
        <begin position="262"/>
        <end position="282"/>
    </location>
</feature>
<accession>A0ABX2JVB1</accession>
<feature type="transmembrane region" description="Helical" evidence="9">
    <location>
        <begin position="76"/>
        <end position="95"/>
    </location>
</feature>
<evidence type="ECO:0000256" key="5">
    <source>
        <dbReference type="ARBA" id="ARBA00022984"/>
    </source>
</evidence>
<keyword evidence="7 9" id="KW-0472">Membrane</keyword>
<dbReference type="Gene3D" id="3.30.200.20">
    <property type="entry name" value="Phosphorylase Kinase, domain 1"/>
    <property type="match status" value="1"/>
</dbReference>
<dbReference type="CDD" id="cd13123">
    <property type="entry name" value="MATE_MurJ_like"/>
    <property type="match status" value="1"/>
</dbReference>
<keyword evidence="3 9" id="KW-0812">Transmembrane</keyword>
<dbReference type="CDD" id="cd13973">
    <property type="entry name" value="PK_MviN-like"/>
    <property type="match status" value="1"/>
</dbReference>
<dbReference type="PANTHER" id="PTHR47019:SF1">
    <property type="entry name" value="LIPID II FLIPPASE MURJ"/>
    <property type="match status" value="1"/>
</dbReference>
<proteinExistence type="predicted"/>
<comment type="caution">
    <text evidence="10">The sequence shown here is derived from an EMBL/GenBank/DDBJ whole genome shotgun (WGS) entry which is preliminary data.</text>
</comment>
<dbReference type="InterPro" id="IPR004268">
    <property type="entry name" value="MurJ"/>
</dbReference>
<feature type="transmembrane region" description="Helical" evidence="9">
    <location>
        <begin position="107"/>
        <end position="132"/>
    </location>
</feature>
<evidence type="ECO:0000256" key="4">
    <source>
        <dbReference type="ARBA" id="ARBA00022960"/>
    </source>
</evidence>
<dbReference type="Pfam" id="PF03023">
    <property type="entry name" value="MurJ"/>
    <property type="match status" value="1"/>
</dbReference>
<evidence type="ECO:0000313" key="10">
    <source>
        <dbReference type="EMBL" id="NTY61659.1"/>
    </source>
</evidence>
<evidence type="ECO:0000256" key="1">
    <source>
        <dbReference type="ARBA" id="ARBA00004651"/>
    </source>
</evidence>
<keyword evidence="6 9" id="KW-1133">Transmembrane helix</keyword>
<dbReference type="EMBL" id="VBSB01000010">
    <property type="protein sequence ID" value="NTY61659.1"/>
    <property type="molecule type" value="Genomic_DNA"/>
</dbReference>
<feature type="transmembrane region" description="Helical" evidence="9">
    <location>
        <begin position="302"/>
        <end position="321"/>
    </location>
</feature>
<feature type="transmembrane region" description="Helical" evidence="9">
    <location>
        <begin position="152"/>
        <end position="173"/>
    </location>
</feature>
<keyword evidence="2" id="KW-1003">Cell membrane</keyword>
<feature type="transmembrane region" description="Helical" evidence="9">
    <location>
        <begin position="479"/>
        <end position="504"/>
    </location>
</feature>
<dbReference type="NCBIfam" id="TIGR01695">
    <property type="entry name" value="murJ_mviN"/>
    <property type="match status" value="1"/>
</dbReference>
<feature type="transmembrane region" description="Helical" evidence="9">
    <location>
        <begin position="382"/>
        <end position="402"/>
    </location>
</feature>
<dbReference type="RefSeq" id="WP_174399376.1">
    <property type="nucleotide sequence ID" value="NZ_VBSB01000010.1"/>
</dbReference>
<feature type="transmembrane region" description="Helical" evidence="9">
    <location>
        <begin position="414"/>
        <end position="434"/>
    </location>
</feature>
<organism evidence="10 11">
    <name type="scientific">Mycolicibacterium sphagni</name>
    <dbReference type="NCBI Taxonomy" id="1786"/>
    <lineage>
        <taxon>Bacteria</taxon>
        <taxon>Bacillati</taxon>
        <taxon>Actinomycetota</taxon>
        <taxon>Actinomycetes</taxon>
        <taxon>Mycobacteriales</taxon>
        <taxon>Mycobacteriaceae</taxon>
        <taxon>Mycolicibacterium</taxon>
    </lineage>
</organism>
<evidence type="ECO:0000313" key="11">
    <source>
        <dbReference type="Proteomes" id="UP000708347"/>
    </source>
</evidence>
<reference evidence="10 11" key="1">
    <citation type="submission" date="2019-05" db="EMBL/GenBank/DDBJ databases">
        <title>Mycolicibacterium sphagni ENV482 genome assembly.</title>
        <authorList>
            <person name="Chen W."/>
            <person name="Faulkner N.W."/>
            <person name="Hyman M.R."/>
        </authorList>
    </citation>
    <scope>NUCLEOTIDE SEQUENCE [LARGE SCALE GENOMIC DNA]</scope>
    <source>
        <strain evidence="10 11">ENV482</strain>
    </source>
</reference>
<keyword evidence="4" id="KW-0133">Cell shape</keyword>
<feature type="region of interest" description="Disordered" evidence="8">
    <location>
        <begin position="963"/>
        <end position="982"/>
    </location>
</feature>
<protein>
    <submittedName>
        <fullName evidence="10">Murein biosynthesis integral membrane protein MurJ</fullName>
    </submittedName>
</protein>
<evidence type="ECO:0000256" key="3">
    <source>
        <dbReference type="ARBA" id="ARBA00022692"/>
    </source>
</evidence>
<feature type="transmembrane region" description="Helical" evidence="9">
    <location>
        <begin position="342"/>
        <end position="362"/>
    </location>
</feature>
<dbReference type="Proteomes" id="UP000708347">
    <property type="component" value="Unassembled WGS sequence"/>
</dbReference>
<sequence length="1193" mass="124077">MKPPPERPVAYVRPGPRTRAVRAELSDAAVVSRSWGMALATLVSRITGFIRIVLLAAILGAALSSAFTVANQLPNLIAALVLEATFTAIFVPVLARAERDDPDGGEAFVRRLVTLATTLLLVATILSVAAAPLLVRLMLGRDPQVNQPLTTAFAYLLLPQVIFYGLSSVFMAILNNRNVFGPPAWAPVVNNVVAIATLGLYLLVPGPLSIDPVQMGNAKLLVLGIGTTLGVVAQTAVLLLAIRAERISLRPLWGIDDRLRRFGTMAGAMVLYVLISQIGLVVGNQIASTAAASGPAIYNYTWLVLMLPFGIIGVTVLTVVMPRLSRNAAADNGPAVLADLSLATRLTMVTLIPIVAFMTVGGPAMGSALFAYGKFGEVDANYLGMAISLSAFTLIPYALVLLQLRVFYAREQPWTPILIVIAITVVKIATSLLAPHVTSDKEMVAGYLGLANGIGFLAGAILGYLLLHRALKPPRGKLLTLEVIRTILVTTAASLLAGLVAYVIDRLLGLQALTEHAGGVGSLLRLLVLGLIMLPILAAVMLAARVPDVVAAWGAVKRRITRTPPVIVTPVAALDRPQVATPVTYPEHSNSSGTGHRPLRYETTADATGKGPEVNDQPSGMLPADSTGDATTKIPRQAAGDFQPDVPDEVQVGTVAPSVPPPGGRSEATRGQTQPPNADFAGDPTREPLAFDPPREPAMESAAATDEDEAHLIPGASIAGGRYRLLVFHGGPPGLQFWQALDTALDRQVALTFVDPDRTMTDAQVQEILSRTLKLSRIERPGIARVLDVANTGAGGLVVSEWIRGGSLKEVADTSPSPIGGARAVQALAAAADAAHGQGVALSIDHPSRVRVSIEGDVALAFPATLPTATPEDDIRGIGAALYALLVDRWPLPEKGVPSGLEPAETDPAGEALEPRAVDGAIPFQISAAAARSVQVGGGIRSAPTLLNLLQQATAVADRTDLIEPVTSSGPPSPEPATDADVEAQARRRRNLLIGVGVGAAILVIALIVLATVLSSIFGDVGGGLKGDQLGLNPSTSQSANNTPSGSTVKPVKVTVFSPGGGADNPDKADLALSSGPGWPTDTYTDPNPFPNFKNGVGLLLQLPQPTTVGSVSLTVPSTGTQVQIRSASSANPSTLDDTTVLSPPTALQPGANTIQVDAKSPTTYLVVWISTMGTTDGKNKTEISGLTVKAAS</sequence>
<feature type="transmembrane region" description="Helical" evidence="9">
    <location>
        <begin position="992"/>
        <end position="1018"/>
    </location>
</feature>
<feature type="region of interest" description="Disordered" evidence="8">
    <location>
        <begin position="579"/>
        <end position="706"/>
    </location>
</feature>
<feature type="transmembrane region" description="Helical" evidence="9">
    <location>
        <begin position="49"/>
        <end position="70"/>
    </location>
</feature>
<dbReference type="PRINTS" id="PR01806">
    <property type="entry name" value="VIRFACTRMVIN"/>
</dbReference>
<evidence type="ECO:0000256" key="8">
    <source>
        <dbReference type="SAM" id="MobiDB-lite"/>
    </source>
</evidence>
<feature type="transmembrane region" description="Helical" evidence="9">
    <location>
        <begin position="220"/>
        <end position="242"/>
    </location>
</feature>
<evidence type="ECO:0000256" key="6">
    <source>
        <dbReference type="ARBA" id="ARBA00022989"/>
    </source>
</evidence>
<name>A0ABX2JVB1_9MYCO</name>
<feature type="transmembrane region" description="Helical" evidence="9">
    <location>
        <begin position="446"/>
        <end position="467"/>
    </location>
</feature>